<dbReference type="RefSeq" id="WP_071613695.1">
    <property type="nucleotide sequence ID" value="NZ_CP015756.1"/>
</dbReference>
<protein>
    <submittedName>
        <fullName evidence="1">Uncharacterized protein</fullName>
    </submittedName>
</protein>
<reference evidence="2" key="1">
    <citation type="journal article" date="2016" name="Front. Microbiol.">
        <title>Complete Genome Sequence of Clostridium estertheticum DSM 8809, a Microbe Identified in Spoiled Vacuum Packed Beef.</title>
        <authorList>
            <person name="Yu Z."/>
            <person name="Gunn L."/>
            <person name="Brennan E."/>
            <person name="Reid R."/>
            <person name="Wall P.G."/>
            <person name="Gaora O.P."/>
            <person name="Hurley D."/>
            <person name="Bolton D."/>
            <person name="Fanning S."/>
        </authorList>
    </citation>
    <scope>NUCLEOTIDE SEQUENCE [LARGE SCALE GENOMIC DNA]</scope>
    <source>
        <strain evidence="2">DSM 8809</strain>
    </source>
</reference>
<keyword evidence="2" id="KW-1185">Reference proteome</keyword>
<dbReference type="STRING" id="1552.A7L45_15605"/>
<dbReference type="Proteomes" id="UP000182569">
    <property type="component" value="Chromosome"/>
</dbReference>
<proteinExistence type="predicted"/>
<organism evidence="1 2">
    <name type="scientific">Clostridium estertheticum subsp. estertheticum</name>
    <dbReference type="NCBI Taxonomy" id="1552"/>
    <lineage>
        <taxon>Bacteria</taxon>
        <taxon>Bacillati</taxon>
        <taxon>Bacillota</taxon>
        <taxon>Clostridia</taxon>
        <taxon>Eubacteriales</taxon>
        <taxon>Clostridiaceae</taxon>
        <taxon>Clostridium</taxon>
    </lineage>
</organism>
<dbReference type="KEGG" id="ceu:A7L45_15605"/>
<accession>A0A1J0GJE3</accession>
<dbReference type="OrthoDB" id="9786032at2"/>
<evidence type="ECO:0000313" key="2">
    <source>
        <dbReference type="Proteomes" id="UP000182569"/>
    </source>
</evidence>
<gene>
    <name evidence="1" type="ORF">A7L45_15605</name>
</gene>
<dbReference type="EMBL" id="CP015756">
    <property type="protein sequence ID" value="APC41399.1"/>
    <property type="molecule type" value="Genomic_DNA"/>
</dbReference>
<dbReference type="AlphaFoldDB" id="A0A1J0GJE3"/>
<name>A0A1J0GJE3_9CLOT</name>
<sequence length="68" mass="7745">MTKIFGEENTVSQSVGKDRIISFETFCITQNLSGMYSIIVRTFCCEAESELLAMSNETQSIHWENVVF</sequence>
<evidence type="ECO:0000313" key="1">
    <source>
        <dbReference type="EMBL" id="APC41399.1"/>
    </source>
</evidence>